<evidence type="ECO:0000259" key="1">
    <source>
        <dbReference type="PROSITE" id="PS01159"/>
    </source>
</evidence>
<dbReference type="Proteomes" id="UP000469559">
    <property type="component" value="Unassembled WGS sequence"/>
</dbReference>
<sequence>MANYTGTSYDLGLLNGDIWRQWSDAIGMIYYQNLVTQETTYVLPTGYEDVAGDTWIRDPTKTWPQWNNQRTGRARLIDPTPPTTYLGDPFVMARSSALKRTPESEIPEHMYRRMMCGILQWIFTSNEGFSVFQETMSPEMHPDASVSRVLMRTGGSFYDFLLGETKVPGKSWETCADHLHTVCASCDNETKNVYGMLQIGFEVQFYKHENNQFEAMGDRMHLVNDVDDFIALTQHLKTHPMPVVDH</sequence>
<dbReference type="AlphaFoldDB" id="A0A8T9BD41"/>
<keyword evidence="3" id="KW-1185">Reference proteome</keyword>
<evidence type="ECO:0000313" key="3">
    <source>
        <dbReference type="Proteomes" id="UP000469559"/>
    </source>
</evidence>
<reference evidence="2 3" key="1">
    <citation type="submission" date="2018-05" db="EMBL/GenBank/DDBJ databases">
        <title>Whole genome sequencing for identification of molecular markers to develop diagnostic detection tools for the regulated plant pathogen Lachnellula willkommii.</title>
        <authorList>
            <person name="Giroux E."/>
            <person name="Bilodeau G."/>
        </authorList>
    </citation>
    <scope>NUCLEOTIDE SEQUENCE [LARGE SCALE GENOMIC DNA]</scope>
    <source>
        <strain evidence="2 3">CBS 203.66</strain>
    </source>
</reference>
<feature type="domain" description="WW" evidence="1">
    <location>
        <begin position="19"/>
        <end position="44"/>
    </location>
</feature>
<dbReference type="InterPro" id="IPR001202">
    <property type="entry name" value="WW_dom"/>
</dbReference>
<dbReference type="PROSITE" id="PS01159">
    <property type="entry name" value="WW_DOMAIN_1"/>
    <property type="match status" value="1"/>
</dbReference>
<comment type="caution">
    <text evidence="2">The sequence shown here is derived from an EMBL/GenBank/DDBJ whole genome shotgun (WGS) entry which is preliminary data.</text>
</comment>
<dbReference type="OrthoDB" id="5092031at2759"/>
<accession>A0A8T9BD41</accession>
<name>A0A8T9BD41_9HELO</name>
<protein>
    <recommendedName>
        <fullName evidence="1">WW domain-containing protein</fullName>
    </recommendedName>
</protein>
<evidence type="ECO:0000313" key="2">
    <source>
        <dbReference type="EMBL" id="TVY16162.1"/>
    </source>
</evidence>
<dbReference type="EMBL" id="QGMF01000403">
    <property type="protein sequence ID" value="TVY16162.1"/>
    <property type="molecule type" value="Genomic_DNA"/>
</dbReference>
<organism evidence="2 3">
    <name type="scientific">Lachnellula arida</name>
    <dbReference type="NCBI Taxonomy" id="1316785"/>
    <lineage>
        <taxon>Eukaryota</taxon>
        <taxon>Fungi</taxon>
        <taxon>Dikarya</taxon>
        <taxon>Ascomycota</taxon>
        <taxon>Pezizomycotina</taxon>
        <taxon>Leotiomycetes</taxon>
        <taxon>Helotiales</taxon>
        <taxon>Lachnaceae</taxon>
        <taxon>Lachnellula</taxon>
    </lineage>
</organism>
<gene>
    <name evidence="2" type="ORF">LARI1_G006868</name>
</gene>
<proteinExistence type="predicted"/>